<feature type="domain" description="Spore coat protein U/FanG" evidence="2">
    <location>
        <begin position="26"/>
        <end position="184"/>
    </location>
</feature>
<dbReference type="Pfam" id="PF05229">
    <property type="entry name" value="SCPU"/>
    <property type="match status" value="1"/>
</dbReference>
<dbReference type="OrthoDB" id="129846at2"/>
<dbReference type="SMART" id="SM00972">
    <property type="entry name" value="SCPU"/>
    <property type="match status" value="1"/>
</dbReference>
<dbReference type="PANTHER" id="PTHR37089">
    <property type="entry name" value="PROTEIN U-RELATED"/>
    <property type="match status" value="1"/>
</dbReference>
<dbReference type="STRING" id="1926881.BTJ39_02100"/>
<keyword evidence="1" id="KW-0732">Signal</keyword>
<dbReference type="RefSeq" id="WP_078000996.1">
    <property type="nucleotide sequence ID" value="NZ_MRUL01000001.1"/>
</dbReference>
<comment type="caution">
    <text evidence="3">The sequence shown here is derived from an EMBL/GenBank/DDBJ whole genome shotgun (WGS) entry which is preliminary data.</text>
</comment>
<dbReference type="InterPro" id="IPR007893">
    <property type="entry name" value="Spore_coat_U/FanG"/>
</dbReference>
<dbReference type="AlphaFoldDB" id="A0A1S8YSB8"/>
<name>A0A1S8YSB8_9GAMM</name>
<feature type="chain" id="PRO_5012661818" evidence="1">
    <location>
        <begin position="23"/>
        <end position="188"/>
    </location>
</feature>
<gene>
    <name evidence="3" type="ORF">BTJ39_02100</name>
</gene>
<proteinExistence type="predicted"/>
<evidence type="ECO:0000313" key="3">
    <source>
        <dbReference type="EMBL" id="OON41970.1"/>
    </source>
</evidence>
<protein>
    <submittedName>
        <fullName evidence="3">Polyketide synthase</fullName>
    </submittedName>
</protein>
<evidence type="ECO:0000313" key="4">
    <source>
        <dbReference type="Proteomes" id="UP000190667"/>
    </source>
</evidence>
<dbReference type="InterPro" id="IPR053167">
    <property type="entry name" value="Spore_coat_component"/>
</dbReference>
<sequence length="188" mass="19197">MKLRLFIAGCSAAVGLSGTAMAATSTGTINATLTLTSGCLVNGQSATTGVNFGTLDFGTSAATFSTLNATLIGSRGNGIFVKCTTDQSYNVQLTSSNDAPDTVYGSVSAQPRYLLLGNDATKGIAYTLYSNTSYTTPIANNTNLATSGTSDPANGDNYPVYGRITGGNFNTAIPAGTYTDTISVVVNY</sequence>
<evidence type="ECO:0000256" key="1">
    <source>
        <dbReference type="SAM" id="SignalP"/>
    </source>
</evidence>
<organism evidence="3 4">
    <name type="scientific">Izhakiella australiensis</name>
    <dbReference type="NCBI Taxonomy" id="1926881"/>
    <lineage>
        <taxon>Bacteria</taxon>
        <taxon>Pseudomonadati</taxon>
        <taxon>Pseudomonadota</taxon>
        <taxon>Gammaproteobacteria</taxon>
        <taxon>Enterobacterales</taxon>
        <taxon>Erwiniaceae</taxon>
        <taxon>Izhakiella</taxon>
    </lineage>
</organism>
<evidence type="ECO:0000259" key="2">
    <source>
        <dbReference type="Pfam" id="PF05229"/>
    </source>
</evidence>
<dbReference type="Proteomes" id="UP000190667">
    <property type="component" value="Unassembled WGS sequence"/>
</dbReference>
<keyword evidence="4" id="KW-1185">Reference proteome</keyword>
<accession>A0A1S8YSB8</accession>
<feature type="signal peptide" evidence="1">
    <location>
        <begin position="1"/>
        <end position="22"/>
    </location>
</feature>
<reference evidence="3 4" key="1">
    <citation type="submission" date="2016-12" db="EMBL/GenBank/DDBJ databases">
        <title>Izhakiella australiana sp. nov. of genus Izhakiella isolated from Australian desert.</title>
        <authorList>
            <person name="Ji M."/>
        </authorList>
    </citation>
    <scope>NUCLEOTIDE SEQUENCE [LARGE SCALE GENOMIC DNA]</scope>
    <source>
        <strain evidence="3 4">D4N98</strain>
    </source>
</reference>
<dbReference type="EMBL" id="MRUL01000001">
    <property type="protein sequence ID" value="OON41970.1"/>
    <property type="molecule type" value="Genomic_DNA"/>
</dbReference>